<gene>
    <name evidence="5" type="ORF">GQ43DRAFT_437914</name>
</gene>
<evidence type="ECO:0000256" key="4">
    <source>
        <dbReference type="SAM" id="MobiDB-lite"/>
    </source>
</evidence>
<reference evidence="5" key="1">
    <citation type="journal article" date="2020" name="Stud. Mycol.">
        <title>101 Dothideomycetes genomes: a test case for predicting lifestyles and emergence of pathogens.</title>
        <authorList>
            <person name="Haridas S."/>
            <person name="Albert R."/>
            <person name="Binder M."/>
            <person name="Bloem J."/>
            <person name="Labutti K."/>
            <person name="Salamov A."/>
            <person name="Andreopoulos B."/>
            <person name="Baker S."/>
            <person name="Barry K."/>
            <person name="Bills G."/>
            <person name="Bluhm B."/>
            <person name="Cannon C."/>
            <person name="Castanera R."/>
            <person name="Culley D."/>
            <person name="Daum C."/>
            <person name="Ezra D."/>
            <person name="Gonzalez J."/>
            <person name="Henrissat B."/>
            <person name="Kuo A."/>
            <person name="Liang C."/>
            <person name="Lipzen A."/>
            <person name="Lutzoni F."/>
            <person name="Magnuson J."/>
            <person name="Mondo S."/>
            <person name="Nolan M."/>
            <person name="Ohm R."/>
            <person name="Pangilinan J."/>
            <person name="Park H.-J."/>
            <person name="Ramirez L."/>
            <person name="Alfaro M."/>
            <person name="Sun H."/>
            <person name="Tritt A."/>
            <person name="Yoshinaga Y."/>
            <person name="Zwiers L.-H."/>
            <person name="Turgeon B."/>
            <person name="Goodwin S."/>
            <person name="Spatafora J."/>
            <person name="Crous P."/>
            <person name="Grigoriev I."/>
        </authorList>
    </citation>
    <scope>NUCLEOTIDE SEQUENCE</scope>
    <source>
        <strain evidence="5">ATCC 74209</strain>
    </source>
</reference>
<comment type="subcellular location">
    <subcellularLocation>
        <location evidence="1">Nucleus</location>
    </subcellularLocation>
</comment>
<dbReference type="OrthoDB" id="417678at2759"/>
<dbReference type="InterPro" id="IPR049629">
    <property type="entry name" value="DPY30_SDC1_DD"/>
</dbReference>
<evidence type="ECO:0000256" key="1">
    <source>
        <dbReference type="ARBA" id="ARBA00004123"/>
    </source>
</evidence>
<proteinExistence type="inferred from homology"/>
<dbReference type="CDD" id="cd22965">
    <property type="entry name" value="DD_DPY30_SDC1"/>
    <property type="match status" value="1"/>
</dbReference>
<dbReference type="AlphaFoldDB" id="A0A9P4JU96"/>
<name>A0A9P4JU96_9PLEO</name>
<dbReference type="Pfam" id="PF05186">
    <property type="entry name" value="Dpy-30"/>
    <property type="match status" value="1"/>
</dbReference>
<accession>A0A9P4JU96</accession>
<evidence type="ECO:0000313" key="5">
    <source>
        <dbReference type="EMBL" id="KAF2204491.1"/>
    </source>
</evidence>
<dbReference type="InterPro" id="IPR007858">
    <property type="entry name" value="Dpy-30_motif"/>
</dbReference>
<dbReference type="Proteomes" id="UP000799536">
    <property type="component" value="Unassembled WGS sequence"/>
</dbReference>
<keyword evidence="3" id="KW-0539">Nucleus</keyword>
<keyword evidence="6" id="KW-1185">Reference proteome</keyword>
<feature type="compositionally biased region" description="Low complexity" evidence="4">
    <location>
        <begin position="98"/>
        <end position="110"/>
    </location>
</feature>
<comment type="caution">
    <text evidence="5">The sequence shown here is derived from an EMBL/GenBank/DDBJ whole genome shotgun (WGS) entry which is preliminary data.</text>
</comment>
<evidence type="ECO:0000256" key="3">
    <source>
        <dbReference type="ARBA" id="ARBA00023242"/>
    </source>
</evidence>
<feature type="compositionally biased region" description="Low complexity" evidence="4">
    <location>
        <begin position="62"/>
        <end position="85"/>
    </location>
</feature>
<feature type="compositionally biased region" description="Polar residues" evidence="4">
    <location>
        <begin position="115"/>
        <end position="125"/>
    </location>
</feature>
<dbReference type="Gene3D" id="1.20.890.10">
    <property type="entry name" value="cAMP-dependent protein kinase regulatory subunit, dimerization-anchoring domain"/>
    <property type="match status" value="1"/>
</dbReference>
<protein>
    <submittedName>
        <fullName evidence="5">Uncharacterized protein</fullName>
    </submittedName>
</protein>
<evidence type="ECO:0000313" key="6">
    <source>
        <dbReference type="Proteomes" id="UP000799536"/>
    </source>
</evidence>
<dbReference type="GO" id="GO:0005634">
    <property type="term" value="C:nucleus"/>
    <property type="evidence" value="ECO:0007669"/>
    <property type="project" value="UniProtKB-SubCell"/>
</dbReference>
<sequence length="163" mass="18038">MDVEMNDAINPDLSTLPPNPIQSDLAPQHTPVPQPHPTYALQNQGTPNQQQRPLQPHPTPPQHQQQPSQPTPQVQTPQQQQQQSHPPQPQSQPPSRNSPHPASAPQSAPVHPNPHGSSTRVYLNQNVTPHLLEAMKHLATQQPDKPLKWLSEFLAQKSAEIEG</sequence>
<dbReference type="EMBL" id="ML993875">
    <property type="protein sequence ID" value="KAF2204491.1"/>
    <property type="molecule type" value="Genomic_DNA"/>
</dbReference>
<evidence type="ECO:0000256" key="2">
    <source>
        <dbReference type="ARBA" id="ARBA00010849"/>
    </source>
</evidence>
<organism evidence="5 6">
    <name type="scientific">Delitschia confertaspora ATCC 74209</name>
    <dbReference type="NCBI Taxonomy" id="1513339"/>
    <lineage>
        <taxon>Eukaryota</taxon>
        <taxon>Fungi</taxon>
        <taxon>Dikarya</taxon>
        <taxon>Ascomycota</taxon>
        <taxon>Pezizomycotina</taxon>
        <taxon>Dothideomycetes</taxon>
        <taxon>Pleosporomycetidae</taxon>
        <taxon>Pleosporales</taxon>
        <taxon>Delitschiaceae</taxon>
        <taxon>Delitschia</taxon>
    </lineage>
</organism>
<feature type="region of interest" description="Disordered" evidence="4">
    <location>
        <begin position="1"/>
        <end position="125"/>
    </location>
</feature>
<comment type="similarity">
    <text evidence="2">Belongs to the dpy-30 family.</text>
</comment>